<evidence type="ECO:0000256" key="2">
    <source>
        <dbReference type="ARBA" id="ARBA00022448"/>
    </source>
</evidence>
<dbReference type="InterPro" id="IPR017871">
    <property type="entry name" value="ABC_transporter-like_CS"/>
</dbReference>
<sequence length="649" mass="68093">MVEAQTAAASGKRSWVAVLLGYAGRCRGKMAASLAASVASVAMGFVPFYAVYRIMEIVMGASGGEGGAGAWDAAVPWIAAAAAAYVASKVLFGVSTLLSHVSAYTILAQLRRDFAAKLMRASLGTVQGKSIGQIKNVFIDRIEGIEPPLAHMIPELSGSFLLAAGLVAWLAAIDWRMALACVATVPAGLVVFAGGLSAFNRMYAAYVEEGNRVNSVIVEYIEGIEVVKAFNQASDSYEKYAGAVRAFRDFTLGWFKATWVSMNLATSIMPTTLLAVVPVGLALYLGGELAPAELGLCLVMALAVVDPAMRLGAFLNEAKSMEYAVADADEFLRLPELPEPRDRARVRGADVELSGVRFSYEEGEEVLHGIDLTIPEGSFVALVGPSGGGKSTVARLVARHWDVDAGSVRIGGADVRDMPLDQLSELVSYVAQDNFLFDCSLRENVRLGRPGATDEEVAAAARAACCDEFVARLPRGWDTPAGEAGSALSGGERQRVSIARAMLKDAPIVVLDEATAFADPENEDRIQRSIAELTRGKTLVVIAHRLSTVCGADKIVVIEDGSVRDEGAYEELLERCALYADMWEAHVGAKGWAAGSSGAGGAAGARRGRGARSRDGAGAQGAARGTSGAASRAADADGRGVGKEVDPHA</sequence>
<evidence type="ECO:0000313" key="15">
    <source>
        <dbReference type="Proteomes" id="UP000789325"/>
    </source>
</evidence>
<evidence type="ECO:0000256" key="7">
    <source>
        <dbReference type="ARBA" id="ARBA00022989"/>
    </source>
</evidence>
<evidence type="ECO:0000259" key="12">
    <source>
        <dbReference type="PROSITE" id="PS50893"/>
    </source>
</evidence>
<comment type="similarity">
    <text evidence="9">Belongs to the ABC transporter superfamily. Siderophore-Fe(3+) uptake transporter (SIUT) (TC 3.A.1.21) family.</text>
</comment>
<keyword evidence="4 11" id="KW-0812">Transmembrane</keyword>
<name>A0A9D2VKX0_9ACTN</name>
<feature type="transmembrane region" description="Helical" evidence="11">
    <location>
        <begin position="177"/>
        <end position="199"/>
    </location>
</feature>
<dbReference type="PANTHER" id="PTHR24221:SF654">
    <property type="entry name" value="ATP-BINDING CASSETTE SUB-FAMILY B MEMBER 6"/>
    <property type="match status" value="1"/>
</dbReference>
<keyword evidence="2" id="KW-0813">Transport</keyword>
<dbReference type="PROSITE" id="PS50929">
    <property type="entry name" value="ABC_TM1F"/>
    <property type="match status" value="1"/>
</dbReference>
<dbReference type="InterPro" id="IPR027417">
    <property type="entry name" value="P-loop_NTPase"/>
</dbReference>
<accession>A0A9D2VKX0</accession>
<evidence type="ECO:0000313" key="14">
    <source>
        <dbReference type="EMBL" id="HJH43377.1"/>
    </source>
</evidence>
<dbReference type="FunFam" id="3.40.50.300:FF:000221">
    <property type="entry name" value="Multidrug ABC transporter ATP-binding protein"/>
    <property type="match status" value="1"/>
</dbReference>
<keyword evidence="8 11" id="KW-0472">Membrane</keyword>
<evidence type="ECO:0000256" key="4">
    <source>
        <dbReference type="ARBA" id="ARBA00022692"/>
    </source>
</evidence>
<comment type="caution">
    <text evidence="14">The sequence shown here is derived from an EMBL/GenBank/DDBJ whole genome shotgun (WGS) entry which is preliminary data.</text>
</comment>
<evidence type="ECO:0000256" key="10">
    <source>
        <dbReference type="SAM" id="MobiDB-lite"/>
    </source>
</evidence>
<evidence type="ECO:0000256" key="1">
    <source>
        <dbReference type="ARBA" id="ARBA00004429"/>
    </source>
</evidence>
<feature type="compositionally biased region" description="Low complexity" evidence="10">
    <location>
        <begin position="616"/>
        <end position="633"/>
    </location>
</feature>
<dbReference type="GO" id="GO:0005886">
    <property type="term" value="C:plasma membrane"/>
    <property type="evidence" value="ECO:0007669"/>
    <property type="project" value="UniProtKB-SubCell"/>
</dbReference>
<feature type="transmembrane region" description="Helical" evidence="11">
    <location>
        <begin position="31"/>
        <end position="52"/>
    </location>
</feature>
<evidence type="ECO:0000256" key="3">
    <source>
        <dbReference type="ARBA" id="ARBA00022475"/>
    </source>
</evidence>
<dbReference type="InterPro" id="IPR011527">
    <property type="entry name" value="ABC1_TM_dom"/>
</dbReference>
<keyword evidence="5" id="KW-0547">Nucleotide-binding</keyword>
<comment type="subcellular location">
    <subcellularLocation>
        <location evidence="1">Cell inner membrane</location>
        <topology evidence="1">Multi-pass membrane protein</topology>
    </subcellularLocation>
</comment>
<protein>
    <submittedName>
        <fullName evidence="14">ABC transporter ATP-binding protein/permease</fullName>
    </submittedName>
</protein>
<proteinExistence type="inferred from homology"/>
<dbReference type="Gene3D" id="3.40.50.300">
    <property type="entry name" value="P-loop containing nucleotide triphosphate hydrolases"/>
    <property type="match status" value="1"/>
</dbReference>
<reference evidence="14" key="1">
    <citation type="journal article" date="2021" name="PeerJ">
        <title>Extensive microbial diversity within the chicken gut microbiome revealed by metagenomics and culture.</title>
        <authorList>
            <person name="Gilroy R."/>
            <person name="Ravi A."/>
            <person name="Getino M."/>
            <person name="Pursley I."/>
            <person name="Horton D.L."/>
            <person name="Alikhan N.F."/>
            <person name="Baker D."/>
            <person name="Gharbi K."/>
            <person name="Hall N."/>
            <person name="Watson M."/>
            <person name="Adriaenssens E.M."/>
            <person name="Foster-Nyarko E."/>
            <person name="Jarju S."/>
            <person name="Secka A."/>
            <person name="Antonio M."/>
            <person name="Oren A."/>
            <person name="Chaudhuri R.R."/>
            <person name="La Ragione R."/>
            <person name="Hildebrand F."/>
            <person name="Pallen M.J."/>
        </authorList>
    </citation>
    <scope>NUCLEOTIDE SEQUENCE</scope>
    <source>
        <strain evidence="14">USAMLcec12-2067</strain>
    </source>
</reference>
<gene>
    <name evidence="14" type="ORF">K8V16_06225</name>
</gene>
<dbReference type="GO" id="GO:0140359">
    <property type="term" value="F:ABC-type transporter activity"/>
    <property type="evidence" value="ECO:0007669"/>
    <property type="project" value="InterPro"/>
</dbReference>
<dbReference type="PROSITE" id="PS50893">
    <property type="entry name" value="ABC_TRANSPORTER_2"/>
    <property type="match status" value="1"/>
</dbReference>
<feature type="compositionally biased region" description="Basic and acidic residues" evidence="10">
    <location>
        <begin position="634"/>
        <end position="649"/>
    </location>
</feature>
<dbReference type="Proteomes" id="UP000789325">
    <property type="component" value="Unassembled WGS sequence"/>
</dbReference>
<evidence type="ECO:0000256" key="11">
    <source>
        <dbReference type="SAM" id="Phobius"/>
    </source>
</evidence>
<feature type="domain" description="ABC transmembrane type-1" evidence="13">
    <location>
        <begin position="31"/>
        <end position="320"/>
    </location>
</feature>
<evidence type="ECO:0000256" key="9">
    <source>
        <dbReference type="ARBA" id="ARBA00023455"/>
    </source>
</evidence>
<dbReference type="InterPro" id="IPR003593">
    <property type="entry name" value="AAA+_ATPase"/>
</dbReference>
<dbReference type="GO" id="GO:0005524">
    <property type="term" value="F:ATP binding"/>
    <property type="evidence" value="ECO:0007669"/>
    <property type="project" value="UniProtKB-KW"/>
</dbReference>
<dbReference type="Pfam" id="PF00664">
    <property type="entry name" value="ABC_membrane"/>
    <property type="match status" value="1"/>
</dbReference>
<evidence type="ECO:0000259" key="13">
    <source>
        <dbReference type="PROSITE" id="PS50929"/>
    </source>
</evidence>
<dbReference type="AlphaFoldDB" id="A0A9D2VKX0"/>
<evidence type="ECO:0000256" key="8">
    <source>
        <dbReference type="ARBA" id="ARBA00023136"/>
    </source>
</evidence>
<dbReference type="InterPro" id="IPR003439">
    <property type="entry name" value="ABC_transporter-like_ATP-bd"/>
</dbReference>
<dbReference type="GO" id="GO:0016887">
    <property type="term" value="F:ATP hydrolysis activity"/>
    <property type="evidence" value="ECO:0007669"/>
    <property type="project" value="InterPro"/>
</dbReference>
<feature type="transmembrane region" description="Helical" evidence="11">
    <location>
        <begin position="149"/>
        <end position="171"/>
    </location>
</feature>
<dbReference type="SUPFAM" id="SSF90123">
    <property type="entry name" value="ABC transporter transmembrane region"/>
    <property type="match status" value="1"/>
</dbReference>
<evidence type="ECO:0000256" key="5">
    <source>
        <dbReference type="ARBA" id="ARBA00022741"/>
    </source>
</evidence>
<feature type="domain" description="ABC transporter" evidence="12">
    <location>
        <begin position="351"/>
        <end position="585"/>
    </location>
</feature>
<dbReference type="PANTHER" id="PTHR24221">
    <property type="entry name" value="ATP-BINDING CASSETTE SUB-FAMILY B"/>
    <property type="match status" value="1"/>
</dbReference>
<evidence type="ECO:0000256" key="6">
    <source>
        <dbReference type="ARBA" id="ARBA00022840"/>
    </source>
</evidence>
<keyword evidence="7 11" id="KW-1133">Transmembrane helix</keyword>
<dbReference type="Gene3D" id="1.20.1560.10">
    <property type="entry name" value="ABC transporter type 1, transmembrane domain"/>
    <property type="match status" value="1"/>
</dbReference>
<dbReference type="InterPro" id="IPR036640">
    <property type="entry name" value="ABC1_TM_sf"/>
</dbReference>
<dbReference type="SUPFAM" id="SSF52540">
    <property type="entry name" value="P-loop containing nucleoside triphosphate hydrolases"/>
    <property type="match status" value="1"/>
</dbReference>
<organism evidence="14 15">
    <name type="scientific">Rubneribacter badeniensis</name>
    <dbReference type="NCBI Taxonomy" id="2070688"/>
    <lineage>
        <taxon>Bacteria</taxon>
        <taxon>Bacillati</taxon>
        <taxon>Actinomycetota</taxon>
        <taxon>Coriobacteriia</taxon>
        <taxon>Eggerthellales</taxon>
        <taxon>Eggerthellaceae</taxon>
        <taxon>Rubneribacter</taxon>
    </lineage>
</organism>
<keyword evidence="3" id="KW-1003">Cell membrane</keyword>
<dbReference type="PROSITE" id="PS00211">
    <property type="entry name" value="ABC_TRANSPORTER_1"/>
    <property type="match status" value="1"/>
</dbReference>
<feature type="transmembrane region" description="Helical" evidence="11">
    <location>
        <begin position="264"/>
        <end position="286"/>
    </location>
</feature>
<dbReference type="InterPro" id="IPR039421">
    <property type="entry name" value="Type_1_exporter"/>
</dbReference>
<dbReference type="Pfam" id="PF00005">
    <property type="entry name" value="ABC_tran"/>
    <property type="match status" value="1"/>
</dbReference>
<dbReference type="SMART" id="SM00382">
    <property type="entry name" value="AAA"/>
    <property type="match status" value="1"/>
</dbReference>
<dbReference type="EMBL" id="DYZL01000126">
    <property type="protein sequence ID" value="HJH43377.1"/>
    <property type="molecule type" value="Genomic_DNA"/>
</dbReference>
<feature type="region of interest" description="Disordered" evidence="10">
    <location>
        <begin position="593"/>
        <end position="649"/>
    </location>
</feature>
<reference evidence="14" key="2">
    <citation type="submission" date="2021-09" db="EMBL/GenBank/DDBJ databases">
        <authorList>
            <person name="Gilroy R."/>
        </authorList>
    </citation>
    <scope>NUCLEOTIDE SEQUENCE</scope>
    <source>
        <strain evidence="14">USAMLcec12-2067</strain>
    </source>
</reference>
<keyword evidence="6 14" id="KW-0067">ATP-binding</keyword>